<evidence type="ECO:0000256" key="1">
    <source>
        <dbReference type="ARBA" id="ARBA00022679"/>
    </source>
</evidence>
<dbReference type="CDD" id="cd03809">
    <property type="entry name" value="GT4_MtfB-like"/>
    <property type="match status" value="1"/>
</dbReference>
<dbReference type="Gene3D" id="3.40.50.2000">
    <property type="entry name" value="Glycogen Phosphorylase B"/>
    <property type="match status" value="2"/>
</dbReference>
<dbReference type="InterPro" id="IPR001296">
    <property type="entry name" value="Glyco_trans_1"/>
</dbReference>
<evidence type="ECO:0000259" key="3">
    <source>
        <dbReference type="Pfam" id="PF13439"/>
    </source>
</evidence>
<evidence type="ECO:0000259" key="2">
    <source>
        <dbReference type="Pfam" id="PF00534"/>
    </source>
</evidence>
<protein>
    <submittedName>
        <fullName evidence="4">Glycosyltransferase</fullName>
    </submittedName>
</protein>
<keyword evidence="5" id="KW-1185">Reference proteome</keyword>
<feature type="domain" description="Glycosyltransferase subfamily 4-like N-terminal" evidence="3">
    <location>
        <begin position="82"/>
        <end position="175"/>
    </location>
</feature>
<evidence type="ECO:0000313" key="5">
    <source>
        <dbReference type="Proteomes" id="UP000076586"/>
    </source>
</evidence>
<dbReference type="STRING" id="681398.PJIAN_190"/>
<name>A0A170Y4D4_9BACT</name>
<reference evidence="5" key="2">
    <citation type="journal article" date="2017" name="Genome Announc.">
        <title>Draft genome sequence of Paludibacter jiangxiensis NM7(T), a propionate-producing fermentative bacterium.</title>
        <authorList>
            <person name="Qiu Y.-L."/>
            <person name="Tourlousse D.M."/>
            <person name="Matsuura N."/>
            <person name="Ohashi A."/>
            <person name="Sekiguchi Y."/>
        </authorList>
    </citation>
    <scope>NUCLEOTIDE SEQUENCE [LARGE SCALE GENOMIC DNA]</scope>
    <source>
        <strain evidence="5">NM7</strain>
    </source>
</reference>
<proteinExistence type="predicted"/>
<dbReference type="PANTHER" id="PTHR46401">
    <property type="entry name" value="GLYCOSYLTRANSFERASE WBBK-RELATED"/>
    <property type="match status" value="1"/>
</dbReference>
<dbReference type="Pfam" id="PF13439">
    <property type="entry name" value="Glyco_transf_4"/>
    <property type="match status" value="1"/>
</dbReference>
<comment type="caution">
    <text evidence="4">The sequence shown here is derived from an EMBL/GenBank/DDBJ whole genome shotgun (WGS) entry which is preliminary data.</text>
</comment>
<gene>
    <name evidence="4" type="ORF">PJIAN_190</name>
</gene>
<accession>A0A170Y4D4</accession>
<dbReference type="Proteomes" id="UP000076586">
    <property type="component" value="Unassembled WGS sequence"/>
</dbReference>
<dbReference type="PANTHER" id="PTHR46401:SF2">
    <property type="entry name" value="GLYCOSYLTRANSFERASE WBBK-RELATED"/>
    <property type="match status" value="1"/>
</dbReference>
<keyword evidence="1 4" id="KW-0808">Transferase</keyword>
<dbReference type="SUPFAM" id="SSF53756">
    <property type="entry name" value="UDP-Glycosyltransferase/glycogen phosphorylase"/>
    <property type="match status" value="1"/>
</dbReference>
<dbReference type="RefSeq" id="WP_068701070.1">
    <property type="nucleotide sequence ID" value="NZ_BDCR01000001.1"/>
</dbReference>
<dbReference type="EMBL" id="BDCR01000001">
    <property type="protein sequence ID" value="GAT61511.1"/>
    <property type="molecule type" value="Genomic_DNA"/>
</dbReference>
<dbReference type="OrthoDB" id="9801609at2"/>
<dbReference type="InterPro" id="IPR028098">
    <property type="entry name" value="Glyco_trans_4-like_N"/>
</dbReference>
<dbReference type="GO" id="GO:0016757">
    <property type="term" value="F:glycosyltransferase activity"/>
    <property type="evidence" value="ECO:0007669"/>
    <property type="project" value="InterPro"/>
</dbReference>
<dbReference type="Pfam" id="PF00534">
    <property type="entry name" value="Glycos_transf_1"/>
    <property type="match status" value="1"/>
</dbReference>
<feature type="domain" description="Glycosyl transferase family 1" evidence="2">
    <location>
        <begin position="196"/>
        <end position="348"/>
    </location>
</feature>
<reference evidence="5" key="1">
    <citation type="submission" date="2016-04" db="EMBL/GenBank/DDBJ databases">
        <title>Draft genome sequence of Paludibacter jiangxiensis strain NM7.</title>
        <authorList>
            <person name="Qiu Y."/>
            <person name="Matsuura N."/>
            <person name="Ohashi A."/>
            <person name="Tourlousse M.D."/>
            <person name="Sekiguchi Y."/>
        </authorList>
    </citation>
    <scope>NUCLEOTIDE SEQUENCE [LARGE SCALE GENOMIC DNA]</scope>
    <source>
        <strain evidence="5">NM7</strain>
    </source>
</reference>
<organism evidence="4 5">
    <name type="scientific">Paludibacter jiangxiensis</name>
    <dbReference type="NCBI Taxonomy" id="681398"/>
    <lineage>
        <taxon>Bacteria</taxon>
        <taxon>Pseudomonadati</taxon>
        <taxon>Bacteroidota</taxon>
        <taxon>Bacteroidia</taxon>
        <taxon>Bacteroidales</taxon>
        <taxon>Paludibacteraceae</taxon>
        <taxon>Paludibacter</taxon>
    </lineage>
</organism>
<dbReference type="AlphaFoldDB" id="A0A170Y4D4"/>
<sequence>MIIGYDAKRAFCNRRGLGNYSRDVIRLMSQYYNDNQYLLFTPCISEGLFVPDTSSTHTILPHRFLDKKIPALWRSSGICNDIKDQHLHIFHGLSQELPAGIDKTGAKSVVTMHDAIFVRYPELYDPFYRTIFTRKNRYSCKVADRIIAISEQTKSDIIEFFGADESKIDIVYQGCNNIFRQPVSKDQVDAVKQKYNLPNDFIVTVGAIEKRKNQGIIIDALHQGKIDIPLVIIGGKTKYSDEIAQKINKYSLDQQIVVLSNVSTEDLPAIYHAALCMIYPSLFEGFGIPILEALCSQTPVITSGGSCFAETGGDAALYINPNKAEDVADKLSKVLSNEEQRKTMITKGLIHADKFTDEKVSQQLYKTYNSLL</sequence>
<evidence type="ECO:0000313" key="4">
    <source>
        <dbReference type="EMBL" id="GAT61511.1"/>
    </source>
</evidence>